<protein>
    <submittedName>
        <fullName evidence="2">Unannotated protein</fullName>
    </submittedName>
</protein>
<name>A0A6J6C5P4_9ZZZZ</name>
<dbReference type="AlphaFoldDB" id="A0A6J6C5P4"/>
<evidence type="ECO:0000313" key="2">
    <source>
        <dbReference type="EMBL" id="CAB4546526.1"/>
    </source>
</evidence>
<feature type="compositionally biased region" description="Low complexity" evidence="1">
    <location>
        <begin position="122"/>
        <end position="156"/>
    </location>
</feature>
<sequence>MQAHASLLNRRRVERLHQTQQQLLGAAAIGPMLDRWWGADPHAATPPTATPPPMSRAHSRPQQQRTREFTPAWSAPRNEAVGKVPRDRCGNGTLWASSRWHQRKSAVSFVPRRDLAWLVTDPSTRSPSSSRSTSPPSCSLGRSSTRCTICSSRRST</sequence>
<evidence type="ECO:0000256" key="1">
    <source>
        <dbReference type="SAM" id="MobiDB-lite"/>
    </source>
</evidence>
<dbReference type="EMBL" id="CAEZSP010000043">
    <property type="protein sequence ID" value="CAB4546526.1"/>
    <property type="molecule type" value="Genomic_DNA"/>
</dbReference>
<accession>A0A6J6C5P4</accession>
<feature type="region of interest" description="Disordered" evidence="1">
    <location>
        <begin position="118"/>
        <end position="156"/>
    </location>
</feature>
<gene>
    <name evidence="2" type="ORF">UFOPK1440_00825</name>
</gene>
<reference evidence="2" key="1">
    <citation type="submission" date="2020-05" db="EMBL/GenBank/DDBJ databases">
        <authorList>
            <person name="Chiriac C."/>
            <person name="Salcher M."/>
            <person name="Ghai R."/>
            <person name="Kavagutti S V."/>
        </authorList>
    </citation>
    <scope>NUCLEOTIDE SEQUENCE</scope>
</reference>
<proteinExistence type="predicted"/>
<feature type="region of interest" description="Disordered" evidence="1">
    <location>
        <begin position="38"/>
        <end position="88"/>
    </location>
</feature>
<organism evidence="2">
    <name type="scientific">freshwater metagenome</name>
    <dbReference type="NCBI Taxonomy" id="449393"/>
    <lineage>
        <taxon>unclassified sequences</taxon>
        <taxon>metagenomes</taxon>
        <taxon>ecological metagenomes</taxon>
    </lineage>
</organism>